<protein>
    <submittedName>
        <fullName evidence="2">Uncharacterized protein</fullName>
    </submittedName>
</protein>
<organism evidence="2 3">
    <name type="scientific">Auraticoccus cholistanensis</name>
    <dbReference type="NCBI Taxonomy" id="2656650"/>
    <lineage>
        <taxon>Bacteria</taxon>
        <taxon>Bacillati</taxon>
        <taxon>Actinomycetota</taxon>
        <taxon>Actinomycetes</taxon>
        <taxon>Propionibacteriales</taxon>
        <taxon>Propionibacteriaceae</taxon>
        <taxon>Auraticoccus</taxon>
    </lineage>
</organism>
<comment type="caution">
    <text evidence="2">The sequence shown here is derived from an EMBL/GenBank/DDBJ whole genome shotgun (WGS) entry which is preliminary data.</text>
</comment>
<dbReference type="AlphaFoldDB" id="A0A6A9V1L3"/>
<evidence type="ECO:0000313" key="2">
    <source>
        <dbReference type="EMBL" id="MVA77430.1"/>
    </source>
</evidence>
<name>A0A6A9V1L3_9ACTN</name>
<feature type="compositionally biased region" description="Low complexity" evidence="1">
    <location>
        <begin position="32"/>
        <end position="44"/>
    </location>
</feature>
<reference evidence="2 3" key="1">
    <citation type="submission" date="2019-12" db="EMBL/GenBank/DDBJ databases">
        <title>Auraticoccus cholistani sp. nov., an actinomycete isolated from soil of Cholistan desert.</title>
        <authorList>
            <person name="Cheema M.T."/>
        </authorList>
    </citation>
    <scope>NUCLEOTIDE SEQUENCE [LARGE SCALE GENOMIC DNA]</scope>
    <source>
        <strain evidence="2 3">F435</strain>
    </source>
</reference>
<proteinExistence type="predicted"/>
<dbReference type="EMBL" id="WPCU01000010">
    <property type="protein sequence ID" value="MVA77430.1"/>
    <property type="molecule type" value="Genomic_DNA"/>
</dbReference>
<sequence length="258" mass="27919">MSIWTDQSLEDDPLDPTRDLPSAAAPGPGPVGPAAAPVDVLPDPADGEDGLISDPSGAVSVRLDEDRFRVLELRVSTRWRERLKRAGVELGAAVVVACRRGQLGPPRGPVAAGFAALELPSGPRRAPGDRSIDWAAFNTLLDTTLALSEESARLRARPPEEVERATLSSPLAEGRSANGRVRVVLAAAGPVQRVEVDRQWAHEHARVSELTAALEQAMTAAYDAWQPPRYEPGELDRLVERRLEHRRELLSLLSGRLP</sequence>
<accession>A0A6A9V1L3</accession>
<keyword evidence="3" id="KW-1185">Reference proteome</keyword>
<evidence type="ECO:0000256" key="1">
    <source>
        <dbReference type="SAM" id="MobiDB-lite"/>
    </source>
</evidence>
<gene>
    <name evidence="2" type="ORF">GC722_15580</name>
</gene>
<feature type="region of interest" description="Disordered" evidence="1">
    <location>
        <begin position="1"/>
        <end position="57"/>
    </location>
</feature>
<dbReference type="Proteomes" id="UP000435304">
    <property type="component" value="Unassembled WGS sequence"/>
</dbReference>
<dbReference type="RefSeq" id="WP_156611630.1">
    <property type="nucleotide sequence ID" value="NZ_WPCU01000010.1"/>
</dbReference>
<evidence type="ECO:0000313" key="3">
    <source>
        <dbReference type="Proteomes" id="UP000435304"/>
    </source>
</evidence>